<keyword evidence="2" id="KW-1185">Reference proteome</keyword>
<name>A6EZQ5_9GAMM</name>
<dbReference type="Proteomes" id="UP000005856">
    <property type="component" value="Unassembled WGS sequence"/>
</dbReference>
<reference evidence="1 2" key="1">
    <citation type="submission" date="2007-06" db="EMBL/GenBank/DDBJ databases">
        <authorList>
            <person name="Green D."/>
            <person name="Ferriera S."/>
            <person name="Johnson J."/>
            <person name="Kravitz S."/>
            <person name="Beeson K."/>
            <person name="Sutton G."/>
            <person name="Rogers Y.-H."/>
            <person name="Friedman R."/>
            <person name="Frazier M."/>
            <person name="Venter J.C."/>
        </authorList>
    </citation>
    <scope>NUCLEOTIDE SEQUENCE [LARGE SCALE GENOMIC DNA]</scope>
    <source>
        <strain evidence="1 2">DG893</strain>
    </source>
</reference>
<dbReference type="RefSeq" id="WP_007153502.1">
    <property type="nucleotide sequence ID" value="NZ_ABCP01000010.1"/>
</dbReference>
<evidence type="ECO:0000313" key="2">
    <source>
        <dbReference type="Proteomes" id="UP000005856"/>
    </source>
</evidence>
<comment type="caution">
    <text evidence="1">The sequence shown here is derived from an EMBL/GenBank/DDBJ whole genome shotgun (WGS) entry which is preliminary data.</text>
</comment>
<dbReference type="AlphaFoldDB" id="A6EZQ5"/>
<gene>
    <name evidence="1" type="ORF">MDG893_14228</name>
</gene>
<dbReference type="EMBL" id="ABCP01000010">
    <property type="protein sequence ID" value="EDM48024.1"/>
    <property type="molecule type" value="Genomic_DNA"/>
</dbReference>
<accession>A6EZQ5</accession>
<dbReference type="OrthoDB" id="9964037at2"/>
<dbReference type="eggNOG" id="ENOG5033FVK">
    <property type="taxonomic scope" value="Bacteria"/>
</dbReference>
<evidence type="ECO:0000313" key="1">
    <source>
        <dbReference type="EMBL" id="EDM48024.1"/>
    </source>
</evidence>
<organism evidence="1 2">
    <name type="scientific">Marinobacter algicola DG893</name>
    <dbReference type="NCBI Taxonomy" id="443152"/>
    <lineage>
        <taxon>Bacteria</taxon>
        <taxon>Pseudomonadati</taxon>
        <taxon>Pseudomonadota</taxon>
        <taxon>Gammaproteobacteria</taxon>
        <taxon>Pseudomonadales</taxon>
        <taxon>Marinobacteraceae</taxon>
        <taxon>Marinobacter</taxon>
    </lineage>
</organism>
<protein>
    <submittedName>
        <fullName evidence="1">Uncharacterized protein</fullName>
    </submittedName>
</protein>
<proteinExistence type="predicted"/>
<sequence length="71" mass="7923">MSAVFGTVVAGDSVYVLGQIIIKFIIEPILEFRHLLGRFTQFFLRNQGEMISAEGSESTENELFVLASELL</sequence>